<keyword evidence="1" id="KW-0812">Transmembrane</keyword>
<keyword evidence="1" id="KW-1133">Transmembrane helix</keyword>
<gene>
    <name evidence="2" type="ORF">ARN_25860</name>
</gene>
<feature type="transmembrane region" description="Helical" evidence="1">
    <location>
        <begin position="15"/>
        <end position="40"/>
    </location>
</feature>
<reference evidence="2" key="1">
    <citation type="journal article" date="2010" name="Insect Mol. Biol.">
        <title>The draft genome sequence of Arsenophonus nasoniae, son-killer bacterium of Nasonia vitripennis, reveals genes associated with virulence and symbiosis.</title>
        <authorList>
            <person name="Wilkes T."/>
            <person name="Darby A.C."/>
            <person name="Choi J."/>
            <person name="Colborne J.K."/>
            <person name="Werren J.H."/>
            <person name="Hurst G.D.D."/>
        </authorList>
    </citation>
    <scope>NUCLEOTIDE SEQUENCE</scope>
</reference>
<keyword evidence="1" id="KW-0472">Membrane</keyword>
<organism evidence="2">
    <name type="scientific">Arsenophonus nasoniae</name>
    <name type="common">son-killer infecting Nasonia vitripennis</name>
    <dbReference type="NCBI Taxonomy" id="638"/>
    <lineage>
        <taxon>Bacteria</taxon>
        <taxon>Pseudomonadati</taxon>
        <taxon>Pseudomonadota</taxon>
        <taxon>Gammaproteobacteria</taxon>
        <taxon>Enterobacterales</taxon>
        <taxon>Morganellaceae</taxon>
        <taxon>Arsenophonus</taxon>
    </lineage>
</organism>
<proteinExistence type="predicted"/>
<evidence type="ECO:0000313" key="2">
    <source>
        <dbReference type="EMBL" id="CBA74902.1"/>
    </source>
</evidence>
<evidence type="ECO:0000256" key="1">
    <source>
        <dbReference type="SAM" id="Phobius"/>
    </source>
</evidence>
<accession>D2U1Y9</accession>
<dbReference type="AlphaFoldDB" id="D2U1Y9"/>
<dbReference type="EMBL" id="FN545246">
    <property type="protein sequence ID" value="CBA74902.1"/>
    <property type="molecule type" value="Genomic_DNA"/>
</dbReference>
<name>D2U1Y9_9GAMM</name>
<protein>
    <submittedName>
        <fullName evidence="2">Uncharacterized protein</fullName>
    </submittedName>
</protein>
<sequence length="72" mass="9038">MNINLFERIYSVNRWMIYFYHCYFLSVLMKIKLAWLFSIVGIRYYQIMDHWGLLNNIQRHQSLNPWQACRYL</sequence>